<feature type="non-terminal residue" evidence="1">
    <location>
        <position position="48"/>
    </location>
</feature>
<protein>
    <submittedName>
        <fullName evidence="1">Uncharacterized protein</fullName>
    </submittedName>
</protein>
<reference evidence="1 2" key="1">
    <citation type="submission" date="2020-01" db="EMBL/GenBank/DDBJ databases">
        <title>Insect and environment-associated Actinomycetes.</title>
        <authorList>
            <person name="Currrie C."/>
            <person name="Chevrette M."/>
            <person name="Carlson C."/>
            <person name="Stubbendieck R."/>
            <person name="Wendt-Pienkowski E."/>
        </authorList>
    </citation>
    <scope>NUCLEOTIDE SEQUENCE [LARGE SCALE GENOMIC DNA]</scope>
    <source>
        <strain evidence="1 2">SID7754</strain>
    </source>
</reference>
<dbReference type="EMBL" id="JAAGMR010000231">
    <property type="protein sequence ID" value="NEB94153.1"/>
    <property type="molecule type" value="Genomic_DNA"/>
</dbReference>
<evidence type="ECO:0000313" key="2">
    <source>
        <dbReference type="Proteomes" id="UP000470520"/>
    </source>
</evidence>
<gene>
    <name evidence="1" type="ORF">G3I21_21105</name>
</gene>
<accession>A0A7K3QWC1</accession>
<name>A0A7K3QWC1_9ACTN</name>
<dbReference type="AlphaFoldDB" id="A0A7K3QWC1"/>
<evidence type="ECO:0000313" key="1">
    <source>
        <dbReference type="EMBL" id="NEB94153.1"/>
    </source>
</evidence>
<proteinExistence type="predicted"/>
<sequence length="48" mass="4757">MTHSPDRDPIPGPRRLARLTLAAGVVAALCAAGPVPMALAADAPPAQA</sequence>
<organism evidence="1 2">
    <name type="scientific">Streptomyces bauhiniae</name>
    <dbReference type="NCBI Taxonomy" id="2340725"/>
    <lineage>
        <taxon>Bacteria</taxon>
        <taxon>Bacillati</taxon>
        <taxon>Actinomycetota</taxon>
        <taxon>Actinomycetes</taxon>
        <taxon>Kitasatosporales</taxon>
        <taxon>Streptomycetaceae</taxon>
        <taxon>Streptomyces</taxon>
    </lineage>
</organism>
<comment type="caution">
    <text evidence="1">The sequence shown here is derived from an EMBL/GenBank/DDBJ whole genome shotgun (WGS) entry which is preliminary data.</text>
</comment>
<dbReference type="Proteomes" id="UP000470520">
    <property type="component" value="Unassembled WGS sequence"/>
</dbReference>